<gene>
    <name evidence="1" type="ORF">SteCoe_24241</name>
</gene>
<organism evidence="1 2">
    <name type="scientific">Stentor coeruleus</name>
    <dbReference type="NCBI Taxonomy" id="5963"/>
    <lineage>
        <taxon>Eukaryota</taxon>
        <taxon>Sar</taxon>
        <taxon>Alveolata</taxon>
        <taxon>Ciliophora</taxon>
        <taxon>Postciliodesmatophora</taxon>
        <taxon>Heterotrichea</taxon>
        <taxon>Heterotrichida</taxon>
        <taxon>Stentoridae</taxon>
        <taxon>Stentor</taxon>
    </lineage>
</organism>
<evidence type="ECO:0000313" key="2">
    <source>
        <dbReference type="Proteomes" id="UP000187209"/>
    </source>
</evidence>
<dbReference type="EMBL" id="MPUH01000633">
    <property type="protein sequence ID" value="OMJ76409.1"/>
    <property type="molecule type" value="Genomic_DNA"/>
</dbReference>
<proteinExistence type="predicted"/>
<dbReference type="AlphaFoldDB" id="A0A1R2BI39"/>
<sequence>MDKNICLELFEISAGLPPIYTHPYHKIGFPRRKIERMSVAEKIAKLKKVKRIVMNSDDCKIRKKGKFRSVVPRVKIQIVEKTNDKYFRPLTCSTTCPLVYLNLSYPMFSCRSNRDKPQLHLRGGTIT</sequence>
<dbReference type="Proteomes" id="UP000187209">
    <property type="component" value="Unassembled WGS sequence"/>
</dbReference>
<accession>A0A1R2BI39</accession>
<evidence type="ECO:0000313" key="1">
    <source>
        <dbReference type="EMBL" id="OMJ76409.1"/>
    </source>
</evidence>
<comment type="caution">
    <text evidence="1">The sequence shown here is derived from an EMBL/GenBank/DDBJ whole genome shotgun (WGS) entry which is preliminary data.</text>
</comment>
<protein>
    <submittedName>
        <fullName evidence="1">Uncharacterized protein</fullName>
    </submittedName>
</protein>
<reference evidence="1 2" key="1">
    <citation type="submission" date="2016-11" db="EMBL/GenBank/DDBJ databases">
        <title>The macronuclear genome of Stentor coeruleus: a giant cell with tiny introns.</title>
        <authorList>
            <person name="Slabodnick M."/>
            <person name="Ruby J.G."/>
            <person name="Reiff S.B."/>
            <person name="Swart E.C."/>
            <person name="Gosai S."/>
            <person name="Prabakaran S."/>
            <person name="Witkowska E."/>
            <person name="Larue G.E."/>
            <person name="Fisher S."/>
            <person name="Freeman R.M."/>
            <person name="Gunawardena J."/>
            <person name="Chu W."/>
            <person name="Stover N.A."/>
            <person name="Gregory B.D."/>
            <person name="Nowacki M."/>
            <person name="Derisi J."/>
            <person name="Roy S.W."/>
            <person name="Marshall W.F."/>
            <person name="Sood P."/>
        </authorList>
    </citation>
    <scope>NUCLEOTIDE SEQUENCE [LARGE SCALE GENOMIC DNA]</scope>
    <source>
        <strain evidence="1">WM001</strain>
    </source>
</reference>
<name>A0A1R2BI39_9CILI</name>
<keyword evidence="2" id="KW-1185">Reference proteome</keyword>